<feature type="transmembrane region" description="Helical" evidence="2">
    <location>
        <begin position="145"/>
        <end position="169"/>
    </location>
</feature>
<dbReference type="Proteomes" id="UP000515163">
    <property type="component" value="Unplaced"/>
</dbReference>
<dbReference type="Pfam" id="PF07690">
    <property type="entry name" value="MFS_1"/>
    <property type="match status" value="1"/>
</dbReference>
<organism evidence="4 5">
    <name type="scientific">Actinia tenebrosa</name>
    <name type="common">Australian red waratah sea anemone</name>
    <dbReference type="NCBI Taxonomy" id="6105"/>
    <lineage>
        <taxon>Eukaryota</taxon>
        <taxon>Metazoa</taxon>
        <taxon>Cnidaria</taxon>
        <taxon>Anthozoa</taxon>
        <taxon>Hexacorallia</taxon>
        <taxon>Actiniaria</taxon>
        <taxon>Actiniidae</taxon>
        <taxon>Actinia</taxon>
    </lineage>
</organism>
<feature type="transmembrane region" description="Helical" evidence="2">
    <location>
        <begin position="113"/>
        <end position="133"/>
    </location>
</feature>
<feature type="transmembrane region" description="Helical" evidence="2">
    <location>
        <begin position="273"/>
        <end position="292"/>
    </location>
</feature>
<feature type="transmembrane region" description="Helical" evidence="2">
    <location>
        <begin position="87"/>
        <end position="107"/>
    </location>
</feature>
<reference evidence="5" key="1">
    <citation type="submission" date="2025-08" db="UniProtKB">
        <authorList>
            <consortium name="RefSeq"/>
        </authorList>
    </citation>
    <scope>IDENTIFICATION</scope>
    <source>
        <tissue evidence="5">Tentacle</tissue>
    </source>
</reference>
<dbReference type="GeneID" id="116288776"/>
<feature type="transmembrane region" description="Helical" evidence="2">
    <location>
        <begin position="234"/>
        <end position="261"/>
    </location>
</feature>
<dbReference type="PANTHER" id="PTHR11360:SF251">
    <property type="entry name" value="MAJOR FACILITATOR SUPERFAMILY (MFS) PROFILE DOMAIN-CONTAINING PROTEIN"/>
    <property type="match status" value="1"/>
</dbReference>
<evidence type="ECO:0000256" key="1">
    <source>
        <dbReference type="ARBA" id="ARBA00004141"/>
    </source>
</evidence>
<evidence type="ECO:0000313" key="5">
    <source>
        <dbReference type="RefSeq" id="XP_031551469.1"/>
    </source>
</evidence>
<dbReference type="OrthoDB" id="6499973at2759"/>
<dbReference type="KEGG" id="aten:116288776"/>
<evidence type="ECO:0000313" key="4">
    <source>
        <dbReference type="Proteomes" id="UP000515163"/>
    </source>
</evidence>
<dbReference type="InterPro" id="IPR020846">
    <property type="entry name" value="MFS_dom"/>
</dbReference>
<feature type="transmembrane region" description="Helical" evidence="2">
    <location>
        <begin position="20"/>
        <end position="48"/>
    </location>
</feature>
<evidence type="ECO:0000256" key="2">
    <source>
        <dbReference type="SAM" id="Phobius"/>
    </source>
</evidence>
<accession>A0A6P8H530</accession>
<dbReference type="SUPFAM" id="SSF103473">
    <property type="entry name" value="MFS general substrate transporter"/>
    <property type="match status" value="1"/>
</dbReference>
<sequence length="458" mass="50608">MKLCFSKPHSPRTTDSAWSWLVCVSGCLSLGLVFGMLQCYAVVMPVFMDHFKESREKTGWAGSIALGIIFFCLPLSTMVMTRLNIRYSAVLGILMCITSLVATSFTTNIIQVFFSYSILYGLGLSLLFNSCIFATTKYFHKRQAIAIGIVCSGTYIGVLSLGPIVQLLIDLYGFRTMYRIMAGSFVLPLLAVCSFDPNVKDPSTEVLQTQKGNDENKPTEKGCVIVVELLKRPMYVVAAIALALQAMTAFVSFVHLVSYCLEVGISAQKASKLFIVIGVCSVVSGIVAGRLMDYKRVNPFHVNQAGSLSMGLATILLQLSSSYILFIFFSIFLGFGVGVFNTTIVVLLLRTVEPRLRLYSFPIGEMLAAIGNITGSPLIGFIADTTGSYKPAFYTAGAILLLSFFLPFLQYYFKPWRTLEMEEQEAQKVDCDRQVMLDVQHNRQSVGKEETVALEMMQ</sequence>
<feature type="domain" description="Major facilitator superfamily (MFS) profile" evidence="3">
    <location>
        <begin position="19"/>
        <end position="415"/>
    </location>
</feature>
<dbReference type="RefSeq" id="XP_031551469.1">
    <property type="nucleotide sequence ID" value="XM_031695609.1"/>
</dbReference>
<feature type="transmembrane region" description="Helical" evidence="2">
    <location>
        <begin position="392"/>
        <end position="413"/>
    </location>
</feature>
<dbReference type="GO" id="GO:0016020">
    <property type="term" value="C:membrane"/>
    <property type="evidence" value="ECO:0007669"/>
    <property type="project" value="UniProtKB-SubCell"/>
</dbReference>
<comment type="subcellular location">
    <subcellularLocation>
        <location evidence="1">Membrane</location>
        <topology evidence="1">Multi-pass membrane protein</topology>
    </subcellularLocation>
</comment>
<dbReference type="Gene3D" id="1.20.1250.20">
    <property type="entry name" value="MFS general substrate transporter like domains"/>
    <property type="match status" value="1"/>
</dbReference>
<keyword evidence="2" id="KW-0812">Transmembrane</keyword>
<dbReference type="InterPro" id="IPR050327">
    <property type="entry name" value="Proton-linked_MCT"/>
</dbReference>
<evidence type="ECO:0000259" key="3">
    <source>
        <dbReference type="PROSITE" id="PS50850"/>
    </source>
</evidence>
<proteinExistence type="predicted"/>
<dbReference type="InParanoid" id="A0A6P8H530"/>
<name>A0A6P8H530_ACTTE</name>
<feature type="transmembrane region" description="Helical" evidence="2">
    <location>
        <begin position="60"/>
        <end position="80"/>
    </location>
</feature>
<dbReference type="InterPro" id="IPR036259">
    <property type="entry name" value="MFS_trans_sf"/>
</dbReference>
<feature type="transmembrane region" description="Helical" evidence="2">
    <location>
        <begin position="323"/>
        <end position="349"/>
    </location>
</feature>
<feature type="transmembrane region" description="Helical" evidence="2">
    <location>
        <begin position="361"/>
        <end position="380"/>
    </location>
</feature>
<keyword evidence="2" id="KW-1133">Transmembrane helix</keyword>
<dbReference type="PROSITE" id="PS50850">
    <property type="entry name" value="MFS"/>
    <property type="match status" value="1"/>
</dbReference>
<dbReference type="GO" id="GO:0022857">
    <property type="term" value="F:transmembrane transporter activity"/>
    <property type="evidence" value="ECO:0007669"/>
    <property type="project" value="InterPro"/>
</dbReference>
<dbReference type="PANTHER" id="PTHR11360">
    <property type="entry name" value="MONOCARBOXYLATE TRANSPORTER"/>
    <property type="match status" value="1"/>
</dbReference>
<keyword evidence="4" id="KW-1185">Reference proteome</keyword>
<dbReference type="InterPro" id="IPR011701">
    <property type="entry name" value="MFS"/>
</dbReference>
<gene>
    <name evidence="5" type="primary">LOC116288776</name>
</gene>
<dbReference type="AlphaFoldDB" id="A0A6P8H530"/>
<protein>
    <submittedName>
        <fullName evidence="5">Monocarboxylate transporter 9-like</fullName>
    </submittedName>
</protein>
<keyword evidence="2" id="KW-0472">Membrane</keyword>